<dbReference type="PANTHER" id="PTHR22901:SF0">
    <property type="entry name" value="SIALATE O-ACETYLESTERASE"/>
    <property type="match status" value="1"/>
</dbReference>
<dbReference type="GO" id="GO:0005975">
    <property type="term" value="P:carbohydrate metabolic process"/>
    <property type="evidence" value="ECO:0007669"/>
    <property type="project" value="TreeGrafter"/>
</dbReference>
<dbReference type="GO" id="GO:0001681">
    <property type="term" value="F:sialate O-acetylesterase activity"/>
    <property type="evidence" value="ECO:0007669"/>
    <property type="project" value="InterPro"/>
</dbReference>
<reference evidence="2" key="1">
    <citation type="submission" date="2022-09" db="EMBL/GenBank/DDBJ databases">
        <authorList>
            <person name="Yuan C."/>
            <person name="Ke Z."/>
        </authorList>
    </citation>
    <scope>NUCLEOTIDE SEQUENCE</scope>
    <source>
        <strain evidence="2">LB-8</strain>
    </source>
</reference>
<dbReference type="PANTHER" id="PTHR22901">
    <property type="entry name" value="SIALATE O-ACETYLESTERASE"/>
    <property type="match status" value="1"/>
</dbReference>
<proteinExistence type="predicted"/>
<dbReference type="SUPFAM" id="SSF52266">
    <property type="entry name" value="SGNH hydrolase"/>
    <property type="match status" value="1"/>
</dbReference>
<dbReference type="EMBL" id="JAOTIF010000028">
    <property type="protein sequence ID" value="MCU7552129.1"/>
    <property type="molecule type" value="Genomic_DNA"/>
</dbReference>
<feature type="compositionally biased region" description="Basic and acidic residues" evidence="1">
    <location>
        <begin position="200"/>
        <end position="224"/>
    </location>
</feature>
<dbReference type="Gene3D" id="3.40.50.1110">
    <property type="entry name" value="SGNH hydrolase"/>
    <property type="match status" value="1"/>
</dbReference>
<sequence length="224" mass="24943">MKKRYSIFTVMFSLLAGLPTLFAQLRLPAIIGSHMVLQQNSEVKLWGWCAPSEKIKINTTWDTTTYSAVGSGNAKWSVTVKTPAAGGPYKISIQGNSSIELDDVMVGEVWVCSGQSNMEMNVNWGLPYQDEVAHANNKSIRFFHIPKTTAEYPQDDVAAKWAVCNPEDMKRFSAVGYFFGKKIQQELNAPVGLINGSWGDTRRSMDARRPGRKESDLETSRQAT</sequence>
<dbReference type="Proteomes" id="UP001155483">
    <property type="component" value="Unassembled WGS sequence"/>
</dbReference>
<organism evidence="2 3">
    <name type="scientific">Paraflavisolibacter caeni</name>
    <dbReference type="NCBI Taxonomy" id="2982496"/>
    <lineage>
        <taxon>Bacteria</taxon>
        <taxon>Pseudomonadati</taxon>
        <taxon>Bacteroidota</taxon>
        <taxon>Chitinophagia</taxon>
        <taxon>Chitinophagales</taxon>
        <taxon>Chitinophagaceae</taxon>
        <taxon>Paraflavisolibacter</taxon>
    </lineage>
</organism>
<dbReference type="InterPro" id="IPR036514">
    <property type="entry name" value="SGNH_hydro_sf"/>
</dbReference>
<feature type="region of interest" description="Disordered" evidence="1">
    <location>
        <begin position="198"/>
        <end position="224"/>
    </location>
</feature>
<comment type="caution">
    <text evidence="2">The sequence shown here is derived from an EMBL/GenBank/DDBJ whole genome shotgun (WGS) entry which is preliminary data.</text>
</comment>
<dbReference type="RefSeq" id="WP_279299564.1">
    <property type="nucleotide sequence ID" value="NZ_JAOTIF010000028.1"/>
</dbReference>
<reference evidence="2" key="2">
    <citation type="submission" date="2023-04" db="EMBL/GenBank/DDBJ databases">
        <title>Paracnuella aquatica gen. nov., sp. nov., a member of the family Chitinophagaceae isolated from a hot spring.</title>
        <authorList>
            <person name="Wang C."/>
        </authorList>
    </citation>
    <scope>NUCLEOTIDE SEQUENCE</scope>
    <source>
        <strain evidence="2">LB-8</strain>
    </source>
</reference>
<evidence type="ECO:0000313" key="2">
    <source>
        <dbReference type="EMBL" id="MCU7552129.1"/>
    </source>
</evidence>
<evidence type="ECO:0000256" key="1">
    <source>
        <dbReference type="SAM" id="MobiDB-lite"/>
    </source>
</evidence>
<name>A0A9X3BHB5_9BACT</name>
<dbReference type="AlphaFoldDB" id="A0A9X3BHB5"/>
<dbReference type="InterPro" id="IPR039329">
    <property type="entry name" value="SIAE"/>
</dbReference>
<evidence type="ECO:0008006" key="4">
    <source>
        <dbReference type="Google" id="ProtNLM"/>
    </source>
</evidence>
<gene>
    <name evidence="2" type="ORF">OCK74_23625</name>
</gene>
<accession>A0A9X3BHB5</accession>
<evidence type="ECO:0000313" key="3">
    <source>
        <dbReference type="Proteomes" id="UP001155483"/>
    </source>
</evidence>
<protein>
    <recommendedName>
        <fullName evidence="4">Sialate O-acetylesterase</fullName>
    </recommendedName>
</protein>
<keyword evidence="3" id="KW-1185">Reference proteome</keyword>